<evidence type="ECO:0000259" key="4">
    <source>
        <dbReference type="SMART" id="SM00822"/>
    </source>
</evidence>
<dbReference type="Gene3D" id="3.40.50.720">
    <property type="entry name" value="NAD(P)-binding Rossmann-like Domain"/>
    <property type="match status" value="1"/>
</dbReference>
<organism evidence="5 6">
    <name type="scientific">Sphingobium agri</name>
    <dbReference type="NCBI Taxonomy" id="2933566"/>
    <lineage>
        <taxon>Bacteria</taxon>
        <taxon>Pseudomonadati</taxon>
        <taxon>Pseudomonadota</taxon>
        <taxon>Alphaproteobacteria</taxon>
        <taxon>Sphingomonadales</taxon>
        <taxon>Sphingomonadaceae</taxon>
        <taxon>Sphingobium</taxon>
    </lineage>
</organism>
<dbReference type="InterPro" id="IPR036291">
    <property type="entry name" value="NAD(P)-bd_dom_sf"/>
</dbReference>
<accession>A0ABT0DSL5</accession>
<dbReference type="Proteomes" id="UP001203512">
    <property type="component" value="Unassembled WGS sequence"/>
</dbReference>
<comment type="caution">
    <text evidence="5">The sequence shown here is derived from an EMBL/GenBank/DDBJ whole genome shotgun (WGS) entry which is preliminary data.</text>
</comment>
<evidence type="ECO:0000256" key="1">
    <source>
        <dbReference type="ARBA" id="ARBA00006484"/>
    </source>
</evidence>
<reference evidence="5 6" key="1">
    <citation type="submission" date="2022-04" db="EMBL/GenBank/DDBJ databases">
        <authorList>
            <person name="Huq M.A."/>
        </authorList>
    </citation>
    <scope>NUCLEOTIDE SEQUENCE [LARGE SCALE GENOMIC DNA]</scope>
    <source>
        <strain evidence="5 6">MAH-33</strain>
    </source>
</reference>
<dbReference type="SUPFAM" id="SSF51735">
    <property type="entry name" value="NAD(P)-binding Rossmann-fold domains"/>
    <property type="match status" value="1"/>
</dbReference>
<dbReference type="CDD" id="cd05233">
    <property type="entry name" value="SDR_c"/>
    <property type="match status" value="1"/>
</dbReference>
<keyword evidence="3" id="KW-0520">NAD</keyword>
<sequence length="256" mass="26378">MSFVGKSAVVTGGGSGIGASAAMRLAAEGCKVAVVDIRMQDAERVASVIEAHGGTALAIAGDVSREADNEQFFTQAEAALDGLDMAFLNAGVIQRYGPFDQMPVEEFDRMIAINLRGPYLGLRQAQRRLRPGGAVVVTASAAALTGFSDAAGYSTAKHGVVGLVRSAAREFASRGLRVNAICPGGVETPMTGAEQQHSIVAPDQLGTPPYRGNLTPQMVAEVALFLLSPAAAALNGQAQLVDAALLSAFPPALENQ</sequence>
<dbReference type="PANTHER" id="PTHR24321:SF8">
    <property type="entry name" value="ESTRADIOL 17-BETA-DEHYDROGENASE 8-RELATED"/>
    <property type="match status" value="1"/>
</dbReference>
<dbReference type="SMART" id="SM00822">
    <property type="entry name" value="PKS_KR"/>
    <property type="match status" value="1"/>
</dbReference>
<dbReference type="RefSeq" id="WP_247229546.1">
    <property type="nucleotide sequence ID" value="NZ_JALKHS010000003.1"/>
</dbReference>
<keyword evidence="2" id="KW-0560">Oxidoreductase</keyword>
<keyword evidence="6" id="KW-1185">Reference proteome</keyword>
<dbReference type="InterPro" id="IPR057326">
    <property type="entry name" value="KR_dom"/>
</dbReference>
<comment type="similarity">
    <text evidence="1">Belongs to the short-chain dehydrogenases/reductases (SDR) family.</text>
</comment>
<evidence type="ECO:0000256" key="3">
    <source>
        <dbReference type="ARBA" id="ARBA00023027"/>
    </source>
</evidence>
<dbReference type="PRINTS" id="PR00080">
    <property type="entry name" value="SDRFAMILY"/>
</dbReference>
<name>A0ABT0DSL5_9SPHN</name>
<dbReference type="PROSITE" id="PS00061">
    <property type="entry name" value="ADH_SHORT"/>
    <property type="match status" value="1"/>
</dbReference>
<gene>
    <name evidence="5" type="ORF">MU848_00715</name>
</gene>
<protein>
    <submittedName>
        <fullName evidence="5">SDR family oxidoreductase</fullName>
    </submittedName>
</protein>
<dbReference type="Pfam" id="PF13561">
    <property type="entry name" value="adh_short_C2"/>
    <property type="match status" value="1"/>
</dbReference>
<evidence type="ECO:0000256" key="2">
    <source>
        <dbReference type="ARBA" id="ARBA00023002"/>
    </source>
</evidence>
<feature type="domain" description="Ketoreductase" evidence="4">
    <location>
        <begin position="6"/>
        <end position="192"/>
    </location>
</feature>
<dbReference type="InterPro" id="IPR002347">
    <property type="entry name" value="SDR_fam"/>
</dbReference>
<dbReference type="PRINTS" id="PR00081">
    <property type="entry name" value="GDHRDH"/>
</dbReference>
<dbReference type="InterPro" id="IPR020904">
    <property type="entry name" value="Sc_DH/Rdtase_CS"/>
</dbReference>
<evidence type="ECO:0000313" key="6">
    <source>
        <dbReference type="Proteomes" id="UP001203512"/>
    </source>
</evidence>
<evidence type="ECO:0000313" key="5">
    <source>
        <dbReference type="EMBL" id="MCK0530100.1"/>
    </source>
</evidence>
<dbReference type="PANTHER" id="PTHR24321">
    <property type="entry name" value="DEHYDROGENASES, SHORT CHAIN"/>
    <property type="match status" value="1"/>
</dbReference>
<dbReference type="EMBL" id="JALKHS010000003">
    <property type="protein sequence ID" value="MCK0530100.1"/>
    <property type="molecule type" value="Genomic_DNA"/>
</dbReference>
<proteinExistence type="inferred from homology"/>